<dbReference type="AlphaFoldDB" id="A0A2N0UZY9"/>
<protein>
    <submittedName>
        <fullName evidence="3">Carboxylesterase NlhH</fullName>
        <ecNumber evidence="3">3.1.1.1</ecNumber>
    </submittedName>
</protein>
<evidence type="ECO:0000256" key="1">
    <source>
        <dbReference type="ARBA" id="ARBA00022801"/>
    </source>
</evidence>
<dbReference type="Gene3D" id="3.40.50.1820">
    <property type="entry name" value="alpha/beta hydrolase"/>
    <property type="match status" value="1"/>
</dbReference>
<evidence type="ECO:0000259" key="2">
    <source>
        <dbReference type="Pfam" id="PF20434"/>
    </source>
</evidence>
<comment type="caution">
    <text evidence="3">The sequence shown here is derived from an EMBL/GenBank/DDBJ whole genome shotgun (WGS) entry which is preliminary data.</text>
</comment>
<keyword evidence="1 3" id="KW-0378">Hydrolase</keyword>
<dbReference type="InterPro" id="IPR050300">
    <property type="entry name" value="GDXG_lipolytic_enzyme"/>
</dbReference>
<dbReference type="GO" id="GO:0106435">
    <property type="term" value="F:carboxylesterase activity"/>
    <property type="evidence" value="ECO:0007669"/>
    <property type="project" value="UniProtKB-EC"/>
</dbReference>
<dbReference type="SUPFAM" id="SSF53474">
    <property type="entry name" value="alpha/beta-Hydrolases"/>
    <property type="match status" value="1"/>
</dbReference>
<keyword evidence="4" id="KW-1185">Reference proteome</keyword>
<dbReference type="EC" id="3.1.1.1" evidence="3"/>
<sequence>MKLEMNLKIEKPRYFTVSDITYAQVDAWFGHTTRDLKLDLIYPKLKNKKSPCIVWFCGGGWIRLDKSAHFAYLAKLALEGFAVASVEYRTSNEGAYPMPLEDVKAAIRYIKAHADRYNIDENKIGVAGESAGGYLAAMCALDNDKALDVGNYLDCSSEVQACCAFYPPTDVSAFPYESPLTSAASMESLMLGMNVALNKEKAMKCCPVSYVTPSAPPFMIFHGTDDSTVPFSQSAELHDLLEKNGCDVTLVAINGAEHADIFFAQEKLWDMVAKFFNDKLYQ</sequence>
<dbReference type="PANTHER" id="PTHR48081">
    <property type="entry name" value="AB HYDROLASE SUPERFAMILY PROTEIN C4A8.06C"/>
    <property type="match status" value="1"/>
</dbReference>
<proteinExistence type="predicted"/>
<dbReference type="Pfam" id="PF20434">
    <property type="entry name" value="BD-FAE"/>
    <property type="match status" value="1"/>
</dbReference>
<dbReference type="InterPro" id="IPR029058">
    <property type="entry name" value="AB_hydrolase_fold"/>
</dbReference>
<gene>
    <name evidence="3" type="primary">nlhH</name>
    <name evidence="3" type="ORF">RBATCC27255_00223</name>
</gene>
<dbReference type="RefSeq" id="WP_101028361.1">
    <property type="nucleotide sequence ID" value="NZ_CABMMZ010000023.1"/>
</dbReference>
<dbReference type="PANTHER" id="PTHR48081:SF13">
    <property type="entry name" value="ALPHA_BETA HYDROLASE"/>
    <property type="match status" value="1"/>
</dbReference>
<reference evidence="3" key="1">
    <citation type="journal article" date="2018" name="Environ. Microbiol.">
        <title>Sporulation capability and amylosome conservation among diverse human colonic and rumen isolates of the keystone starch-degrader Ruminococcus bromii.</title>
        <authorList>
            <person name="Mukhopadhya I."/>
            <person name="Morais S."/>
            <person name="Laverde-Gomez J."/>
            <person name="Sheridan P.O."/>
            <person name="Walker A.W."/>
            <person name="Kelly W."/>
            <person name="Klieve A.V."/>
            <person name="Ouwerkerk D."/>
            <person name="Duncan S.H."/>
            <person name="Louis P."/>
            <person name="Koropatkin N."/>
            <person name="Cockburn D."/>
            <person name="Kibler R."/>
            <person name="Cooper P.J."/>
            <person name="Sandoval C."/>
            <person name="Crost E."/>
            <person name="Juge N."/>
            <person name="Bayer E.A."/>
            <person name="Flint H.J."/>
        </authorList>
    </citation>
    <scope>NUCLEOTIDE SEQUENCE [LARGE SCALE GENOMIC DNA]</scope>
    <source>
        <strain evidence="3">ATCC 27255</strain>
    </source>
</reference>
<dbReference type="EMBL" id="NNSR01000023">
    <property type="protein sequence ID" value="PKD32567.1"/>
    <property type="molecule type" value="Genomic_DNA"/>
</dbReference>
<accession>A0A2N0UZY9</accession>
<dbReference type="InterPro" id="IPR049492">
    <property type="entry name" value="BD-FAE-like_dom"/>
</dbReference>
<organism evidence="3 4">
    <name type="scientific">Ruminococcus bromii</name>
    <dbReference type="NCBI Taxonomy" id="40518"/>
    <lineage>
        <taxon>Bacteria</taxon>
        <taxon>Bacillati</taxon>
        <taxon>Bacillota</taxon>
        <taxon>Clostridia</taxon>
        <taxon>Eubacteriales</taxon>
        <taxon>Oscillospiraceae</taxon>
        <taxon>Ruminococcus</taxon>
    </lineage>
</organism>
<name>A0A2N0UZY9_9FIRM</name>
<evidence type="ECO:0000313" key="4">
    <source>
        <dbReference type="Proteomes" id="UP000233425"/>
    </source>
</evidence>
<evidence type="ECO:0000313" key="3">
    <source>
        <dbReference type="EMBL" id="PKD32567.1"/>
    </source>
</evidence>
<dbReference type="Proteomes" id="UP000233425">
    <property type="component" value="Unassembled WGS sequence"/>
</dbReference>
<feature type="domain" description="BD-FAE-like" evidence="2">
    <location>
        <begin position="38"/>
        <end position="240"/>
    </location>
</feature>